<reference evidence="3 4" key="1">
    <citation type="journal article" date="2018" name="Proc. Natl. Acad. Sci. U.S.A.">
        <title>Draft genome sequence of Camellia sinensis var. sinensis provides insights into the evolution of the tea genome and tea quality.</title>
        <authorList>
            <person name="Wei C."/>
            <person name="Yang H."/>
            <person name="Wang S."/>
            <person name="Zhao J."/>
            <person name="Liu C."/>
            <person name="Gao L."/>
            <person name="Xia E."/>
            <person name="Lu Y."/>
            <person name="Tai Y."/>
            <person name="She G."/>
            <person name="Sun J."/>
            <person name="Cao H."/>
            <person name="Tong W."/>
            <person name="Gao Q."/>
            <person name="Li Y."/>
            <person name="Deng W."/>
            <person name="Jiang X."/>
            <person name="Wang W."/>
            <person name="Chen Q."/>
            <person name="Zhang S."/>
            <person name="Li H."/>
            <person name="Wu J."/>
            <person name="Wang P."/>
            <person name="Li P."/>
            <person name="Shi C."/>
            <person name="Zheng F."/>
            <person name="Jian J."/>
            <person name="Huang B."/>
            <person name="Shan D."/>
            <person name="Shi M."/>
            <person name="Fang C."/>
            <person name="Yue Y."/>
            <person name="Li F."/>
            <person name="Li D."/>
            <person name="Wei S."/>
            <person name="Han B."/>
            <person name="Jiang C."/>
            <person name="Yin Y."/>
            <person name="Xia T."/>
            <person name="Zhang Z."/>
            <person name="Bennetzen J.L."/>
            <person name="Zhao S."/>
            <person name="Wan X."/>
        </authorList>
    </citation>
    <scope>NUCLEOTIDE SEQUENCE [LARGE SCALE GENOMIC DNA]</scope>
    <source>
        <strain evidence="4">cv. Shuchazao</strain>
        <tissue evidence="3">Leaf</tissue>
    </source>
</reference>
<dbReference type="PANTHER" id="PTHR35410">
    <property type="entry name" value="EXPRESSED PROTEIN"/>
    <property type="match status" value="1"/>
</dbReference>
<feature type="domain" description="DUF7642" evidence="2">
    <location>
        <begin position="82"/>
        <end position="180"/>
    </location>
</feature>
<dbReference type="PANTHER" id="PTHR35410:SF1">
    <property type="entry name" value="EXPRESSED PROTEIN"/>
    <property type="match status" value="1"/>
</dbReference>
<keyword evidence="1" id="KW-0472">Membrane</keyword>
<keyword evidence="4" id="KW-1185">Reference proteome</keyword>
<comment type="caution">
    <text evidence="3">The sequence shown here is derived from an EMBL/GenBank/DDBJ whole genome shotgun (WGS) entry which is preliminary data.</text>
</comment>
<dbReference type="InterPro" id="IPR056059">
    <property type="entry name" value="DUF7642"/>
</dbReference>
<gene>
    <name evidence="3" type="ORF">TEA_022688</name>
</gene>
<keyword evidence="1" id="KW-1133">Transmembrane helix</keyword>
<name>A0A4S4EV79_CAMSN</name>
<feature type="transmembrane region" description="Helical" evidence="1">
    <location>
        <begin position="52"/>
        <end position="75"/>
    </location>
</feature>
<accession>A0A4S4EV79</accession>
<dbReference type="AlphaFoldDB" id="A0A4S4EV79"/>
<evidence type="ECO:0000256" key="1">
    <source>
        <dbReference type="SAM" id="Phobius"/>
    </source>
</evidence>
<dbReference type="Proteomes" id="UP000306102">
    <property type="component" value="Unassembled WGS sequence"/>
</dbReference>
<proteinExistence type="predicted"/>
<protein>
    <recommendedName>
        <fullName evidence="2">DUF7642 domain-containing protein</fullName>
    </recommendedName>
</protein>
<evidence type="ECO:0000259" key="2">
    <source>
        <dbReference type="Pfam" id="PF24649"/>
    </source>
</evidence>
<organism evidence="3 4">
    <name type="scientific">Camellia sinensis var. sinensis</name>
    <name type="common">China tea</name>
    <dbReference type="NCBI Taxonomy" id="542762"/>
    <lineage>
        <taxon>Eukaryota</taxon>
        <taxon>Viridiplantae</taxon>
        <taxon>Streptophyta</taxon>
        <taxon>Embryophyta</taxon>
        <taxon>Tracheophyta</taxon>
        <taxon>Spermatophyta</taxon>
        <taxon>Magnoliopsida</taxon>
        <taxon>eudicotyledons</taxon>
        <taxon>Gunneridae</taxon>
        <taxon>Pentapetalae</taxon>
        <taxon>asterids</taxon>
        <taxon>Ericales</taxon>
        <taxon>Theaceae</taxon>
        <taxon>Camellia</taxon>
    </lineage>
</organism>
<keyword evidence="1" id="KW-0812">Transmembrane</keyword>
<dbReference type="Pfam" id="PF24649">
    <property type="entry name" value="DUF7642"/>
    <property type="match status" value="1"/>
</dbReference>
<sequence>MESEDRYVEIDSLERGLLSENSSQNEEDEEVIYSASFEETEEKFVKYQTAQWVLYSLLLILAWGIGLFMLIYIPVRRYILRKDIRSRKLFITQNAIVYKVVRPVPFPCFGVLKKEKYVLLPSVADVVIEQGYLQSLFGVYSIRIENVGVRRPPSDDVQIQGVSNPVAFRKAVLTRLANMRSEAFSRQVSAIDDVPNLRIGHSAAAWMSPSKSLRHDSFPHSGELILLQKLEEVGSSVKPLECVTARSKSFAFTSIFAFCYRKSDPLLKYQPLGRNFINRFGLIFPFPIASVLFSQSLATCFTPPCLVIDRTLSSNLESNLCWHLSYWLLKVLADERHPQNAPFSRLSHLFTALVGLLALFSHDAIFEPPRLALSPKPHSIHIPSTKYSLPA</sequence>
<evidence type="ECO:0000313" key="3">
    <source>
        <dbReference type="EMBL" id="THG20216.1"/>
    </source>
</evidence>
<evidence type="ECO:0000313" key="4">
    <source>
        <dbReference type="Proteomes" id="UP000306102"/>
    </source>
</evidence>
<dbReference type="EMBL" id="SDRB02002064">
    <property type="protein sequence ID" value="THG20216.1"/>
    <property type="molecule type" value="Genomic_DNA"/>
</dbReference>